<feature type="domain" description="Malic enzyme N-terminal" evidence="8">
    <location>
        <begin position="2"/>
        <end position="138"/>
    </location>
</feature>
<dbReference type="SUPFAM" id="SSF51735">
    <property type="entry name" value="NAD(P)-binding Rossmann-fold domains"/>
    <property type="match status" value="1"/>
</dbReference>
<dbReference type="InterPro" id="IPR012301">
    <property type="entry name" value="Malic_N_dom"/>
</dbReference>
<evidence type="ECO:0000256" key="1">
    <source>
        <dbReference type="ARBA" id="ARBA00001936"/>
    </source>
</evidence>
<keyword evidence="6" id="KW-1133">Transmembrane helix</keyword>
<gene>
    <name evidence="9" type="ORF">RDI58_013330</name>
</gene>
<feature type="domain" description="Malic enzyme NAD-binding" evidence="7">
    <location>
        <begin position="148"/>
        <end position="269"/>
    </location>
</feature>
<feature type="binding site" evidence="4">
    <location>
        <position position="147"/>
    </location>
    <ligand>
        <name>a divalent metal cation</name>
        <dbReference type="ChEBI" id="CHEBI:60240"/>
    </ligand>
</feature>
<dbReference type="Gene3D" id="3.40.50.10380">
    <property type="entry name" value="Malic enzyme, N-terminal domain"/>
    <property type="match status" value="1"/>
</dbReference>
<dbReference type="GO" id="GO:0004473">
    <property type="term" value="F:malate dehydrogenase (decarboxylating) (NADP+) activity"/>
    <property type="evidence" value="ECO:0007669"/>
    <property type="project" value="TreeGrafter"/>
</dbReference>
<evidence type="ECO:0000259" key="8">
    <source>
        <dbReference type="SMART" id="SM01274"/>
    </source>
</evidence>
<dbReference type="SMART" id="SM01274">
    <property type="entry name" value="malic"/>
    <property type="match status" value="1"/>
</dbReference>
<comment type="cofactor">
    <cofactor evidence="4">
        <name>Mg(2+)</name>
        <dbReference type="ChEBI" id="CHEBI:18420"/>
    </cofactor>
    <cofactor evidence="4">
        <name>Mn(2+)</name>
        <dbReference type="ChEBI" id="CHEBI:29035"/>
    </cofactor>
    <text evidence="4">Divalent metal cations. Prefers magnesium or manganese.</text>
</comment>
<reference evidence="9 10" key="1">
    <citation type="submission" date="2024-02" db="EMBL/GenBank/DDBJ databases">
        <title>de novo genome assembly of Solanum bulbocastanum strain 11H21.</title>
        <authorList>
            <person name="Hosaka A.J."/>
        </authorList>
    </citation>
    <scope>NUCLEOTIDE SEQUENCE [LARGE SCALE GENOMIC DNA]</scope>
    <source>
        <tissue evidence="9">Young leaves</tissue>
    </source>
</reference>
<dbReference type="PRINTS" id="PR00072">
    <property type="entry name" value="MALOXRDTASE"/>
</dbReference>
<dbReference type="PANTHER" id="PTHR23406">
    <property type="entry name" value="MALIC ENZYME-RELATED"/>
    <property type="match status" value="1"/>
</dbReference>
<keyword evidence="5" id="KW-0560">Oxidoreductase</keyword>
<name>A0AAN8TKN3_SOLBU</name>
<protein>
    <recommendedName>
        <fullName evidence="5">Malic enzyme</fullName>
    </recommendedName>
</protein>
<dbReference type="InterPro" id="IPR012302">
    <property type="entry name" value="Malic_NAD-bd"/>
</dbReference>
<dbReference type="GO" id="GO:0051287">
    <property type="term" value="F:NAD binding"/>
    <property type="evidence" value="ECO:0007669"/>
    <property type="project" value="InterPro"/>
</dbReference>
<dbReference type="SUPFAM" id="SSF53223">
    <property type="entry name" value="Aminoacid dehydrogenase-like, N-terminal domain"/>
    <property type="match status" value="1"/>
</dbReference>
<feature type="binding site" evidence="4">
    <location>
        <position position="123"/>
    </location>
    <ligand>
        <name>a divalent metal cation</name>
        <dbReference type="ChEBI" id="CHEBI:60240"/>
    </ligand>
</feature>
<dbReference type="Pfam" id="PF03949">
    <property type="entry name" value="Malic_M"/>
    <property type="match status" value="1"/>
</dbReference>
<keyword evidence="6" id="KW-0812">Transmembrane</keyword>
<keyword evidence="3 4" id="KW-0479">Metal-binding</keyword>
<dbReference type="GO" id="GO:0046872">
    <property type="term" value="F:metal ion binding"/>
    <property type="evidence" value="ECO:0007669"/>
    <property type="project" value="UniProtKB-KW"/>
</dbReference>
<evidence type="ECO:0000256" key="2">
    <source>
        <dbReference type="ARBA" id="ARBA00008785"/>
    </source>
</evidence>
<proteinExistence type="inferred from homology"/>
<comment type="cofactor">
    <cofactor evidence="1">
        <name>Mn(2+)</name>
        <dbReference type="ChEBI" id="CHEBI:29035"/>
    </cofactor>
</comment>
<organism evidence="9 10">
    <name type="scientific">Solanum bulbocastanum</name>
    <name type="common">Wild potato</name>
    <dbReference type="NCBI Taxonomy" id="147425"/>
    <lineage>
        <taxon>Eukaryota</taxon>
        <taxon>Viridiplantae</taxon>
        <taxon>Streptophyta</taxon>
        <taxon>Embryophyta</taxon>
        <taxon>Tracheophyta</taxon>
        <taxon>Spermatophyta</taxon>
        <taxon>Magnoliopsida</taxon>
        <taxon>eudicotyledons</taxon>
        <taxon>Gunneridae</taxon>
        <taxon>Pentapetalae</taxon>
        <taxon>asterids</taxon>
        <taxon>lamiids</taxon>
        <taxon>Solanales</taxon>
        <taxon>Solanaceae</taxon>
        <taxon>Solanoideae</taxon>
        <taxon>Solaneae</taxon>
        <taxon>Solanum</taxon>
    </lineage>
</organism>
<dbReference type="PROSITE" id="PS00331">
    <property type="entry name" value="MALIC_ENZYMES"/>
    <property type="match status" value="1"/>
</dbReference>
<evidence type="ECO:0000256" key="4">
    <source>
        <dbReference type="PIRSR" id="PIRSR000106-3"/>
    </source>
</evidence>
<dbReference type="GO" id="GO:0009507">
    <property type="term" value="C:chloroplast"/>
    <property type="evidence" value="ECO:0007669"/>
    <property type="project" value="TreeGrafter"/>
</dbReference>
<evidence type="ECO:0000256" key="5">
    <source>
        <dbReference type="RuleBase" id="RU003426"/>
    </source>
</evidence>
<dbReference type="SMART" id="SM00919">
    <property type="entry name" value="Malic_M"/>
    <property type="match status" value="1"/>
</dbReference>
<evidence type="ECO:0000313" key="10">
    <source>
        <dbReference type="Proteomes" id="UP001371456"/>
    </source>
</evidence>
<dbReference type="Proteomes" id="UP001371456">
    <property type="component" value="Unassembled WGS sequence"/>
</dbReference>
<evidence type="ECO:0000256" key="6">
    <source>
        <dbReference type="SAM" id="Phobius"/>
    </source>
</evidence>
<dbReference type="AlphaFoldDB" id="A0AAN8TKN3"/>
<evidence type="ECO:0000259" key="7">
    <source>
        <dbReference type="SMART" id="SM00919"/>
    </source>
</evidence>
<dbReference type="PIRSF" id="PIRSF000106">
    <property type="entry name" value="ME"/>
    <property type="match status" value="1"/>
</dbReference>
<dbReference type="InterPro" id="IPR046346">
    <property type="entry name" value="Aminoacid_DH-like_N_sf"/>
</dbReference>
<keyword evidence="6" id="KW-0472">Membrane</keyword>
<dbReference type="PANTHER" id="PTHR23406:SF77">
    <property type="entry name" value="MALIC ENZYME"/>
    <property type="match status" value="1"/>
</dbReference>
<dbReference type="Gene3D" id="3.40.50.720">
    <property type="entry name" value="NAD(P)-binding Rossmann-like Domain"/>
    <property type="match status" value="2"/>
</dbReference>
<feature type="transmembrane region" description="Helical" evidence="6">
    <location>
        <begin position="12"/>
        <end position="34"/>
    </location>
</feature>
<accession>A0AAN8TKN3</accession>
<keyword evidence="10" id="KW-1185">Reference proteome</keyword>
<comment type="similarity">
    <text evidence="2 5">Belongs to the malic enzymes family.</text>
</comment>
<dbReference type="InterPro" id="IPR015884">
    <property type="entry name" value="Malic_enzyme_CS"/>
</dbReference>
<dbReference type="GO" id="GO:0006108">
    <property type="term" value="P:malate metabolic process"/>
    <property type="evidence" value="ECO:0007669"/>
    <property type="project" value="TreeGrafter"/>
</dbReference>
<feature type="binding site" evidence="4">
    <location>
        <position position="124"/>
    </location>
    <ligand>
        <name>a divalent metal cation</name>
        <dbReference type="ChEBI" id="CHEBI:60240"/>
    </ligand>
</feature>
<comment type="caution">
    <text evidence="9">The sequence shown here is derived from an EMBL/GenBank/DDBJ whole genome shotgun (WGS) entry which is preliminary data.</text>
</comment>
<dbReference type="InterPro" id="IPR001891">
    <property type="entry name" value="Malic_OxRdtase"/>
</dbReference>
<evidence type="ECO:0000313" key="9">
    <source>
        <dbReference type="EMBL" id="KAK6789530.1"/>
    </source>
</evidence>
<dbReference type="InterPro" id="IPR036291">
    <property type="entry name" value="NAD(P)-bd_dom_sf"/>
</dbReference>
<dbReference type="EMBL" id="JBANQN010000005">
    <property type="protein sequence ID" value="KAK6789530.1"/>
    <property type="molecule type" value="Genomic_DNA"/>
</dbReference>
<feature type="transmembrane region" description="Helical" evidence="6">
    <location>
        <begin position="46"/>
        <end position="65"/>
    </location>
</feature>
<evidence type="ECO:0000256" key="3">
    <source>
        <dbReference type="ARBA" id="ARBA00022723"/>
    </source>
</evidence>
<dbReference type="Pfam" id="PF00390">
    <property type="entry name" value="malic"/>
    <property type="match status" value="1"/>
</dbReference>
<sequence length="269" mass="29852">MRRMSNPVVNHIILSQGMGIPVGKLALYAALGGFRPSVVPKLVKTYILYYNFVTMNILLFCSNVWCLPITIDVGSNNQQLLKDEFYIGLRQKRATGEEYYDFLDEFMKVVKQNYGENVLVQYEDFANHNAFELLGKYGTTHLVFNDDIQGTAVVVLAGLVTSLKLLGGSLADHRFLFFGAGEAGTGIAELIALVISKKESLQAHKKPWAHEQEPVNNLLDTVKAIKPAAIIGTSGVGRTFTKKVIEAMASINKVLHFRDFPFPLSPIEI</sequence>
<dbReference type="InterPro" id="IPR037062">
    <property type="entry name" value="Malic_N_dom_sf"/>
</dbReference>